<dbReference type="EMBL" id="JAJJMA010307896">
    <property type="protein sequence ID" value="MCL7048744.1"/>
    <property type="molecule type" value="Genomic_DNA"/>
</dbReference>
<evidence type="ECO:0000313" key="1">
    <source>
        <dbReference type="EMBL" id="MCL7048744.1"/>
    </source>
</evidence>
<evidence type="ECO:0000313" key="2">
    <source>
        <dbReference type="Proteomes" id="UP001177140"/>
    </source>
</evidence>
<proteinExistence type="predicted"/>
<organism evidence="1 2">
    <name type="scientific">Papaver nudicaule</name>
    <name type="common">Iceland poppy</name>
    <dbReference type="NCBI Taxonomy" id="74823"/>
    <lineage>
        <taxon>Eukaryota</taxon>
        <taxon>Viridiplantae</taxon>
        <taxon>Streptophyta</taxon>
        <taxon>Embryophyta</taxon>
        <taxon>Tracheophyta</taxon>
        <taxon>Spermatophyta</taxon>
        <taxon>Magnoliopsida</taxon>
        <taxon>Ranunculales</taxon>
        <taxon>Papaveraceae</taxon>
        <taxon>Papaveroideae</taxon>
        <taxon>Papaver</taxon>
    </lineage>
</organism>
<dbReference type="InterPro" id="IPR027417">
    <property type="entry name" value="P-loop_NTPase"/>
</dbReference>
<dbReference type="PANTHER" id="PTHR18934:SF81">
    <property type="entry name" value="ATP-DEPENDENT RNA HELICASE DEAH11, CHLOROPLASTIC-RELATED"/>
    <property type="match status" value="1"/>
</dbReference>
<sequence length="76" mass="7986">VIILIGETGSGKSTQLVQYLADSGQTGVGSIVCTQPRKIAAISLAQRVEEESNGCYDNNSISCCQLYSSGQKSNSK</sequence>
<dbReference type="PANTHER" id="PTHR18934">
    <property type="entry name" value="ATP-DEPENDENT RNA HELICASE"/>
    <property type="match status" value="1"/>
</dbReference>
<dbReference type="GO" id="GO:0003723">
    <property type="term" value="F:RNA binding"/>
    <property type="evidence" value="ECO:0007669"/>
    <property type="project" value="TreeGrafter"/>
</dbReference>
<dbReference type="SUPFAM" id="SSF52540">
    <property type="entry name" value="P-loop containing nucleoside triphosphate hydrolases"/>
    <property type="match status" value="1"/>
</dbReference>
<dbReference type="GO" id="GO:0004386">
    <property type="term" value="F:helicase activity"/>
    <property type="evidence" value="ECO:0007669"/>
    <property type="project" value="TreeGrafter"/>
</dbReference>
<keyword evidence="2" id="KW-1185">Reference proteome</keyword>
<accession>A0AA41VWD8</accession>
<dbReference type="Gene3D" id="3.40.50.300">
    <property type="entry name" value="P-loop containing nucleotide triphosphate hydrolases"/>
    <property type="match status" value="1"/>
</dbReference>
<name>A0AA41VWD8_PAPNU</name>
<protein>
    <submittedName>
        <fullName evidence="1">Uncharacterized protein</fullName>
    </submittedName>
</protein>
<dbReference type="Proteomes" id="UP001177140">
    <property type="component" value="Unassembled WGS sequence"/>
</dbReference>
<gene>
    <name evidence="1" type="ORF">MKW94_011839</name>
</gene>
<dbReference type="AlphaFoldDB" id="A0AA41VWD8"/>
<comment type="caution">
    <text evidence="1">The sequence shown here is derived from an EMBL/GenBank/DDBJ whole genome shotgun (WGS) entry which is preliminary data.</text>
</comment>
<feature type="non-terminal residue" evidence="1">
    <location>
        <position position="76"/>
    </location>
</feature>
<reference evidence="1" key="1">
    <citation type="submission" date="2022-03" db="EMBL/GenBank/DDBJ databases">
        <title>A functionally conserved STORR gene fusion in Papaver species that diverged 16.8 million years ago.</title>
        <authorList>
            <person name="Catania T."/>
        </authorList>
    </citation>
    <scope>NUCLEOTIDE SEQUENCE</scope>
    <source>
        <strain evidence="1">S-191538</strain>
    </source>
</reference>
<feature type="non-terminal residue" evidence="1">
    <location>
        <position position="1"/>
    </location>
</feature>